<dbReference type="InterPro" id="IPR042070">
    <property type="entry name" value="PucR_C-HTH_sf"/>
</dbReference>
<comment type="similarity">
    <text evidence="1">Belongs to the CdaR family.</text>
</comment>
<feature type="domain" description="PucR C-terminal helix-turn-helix" evidence="2">
    <location>
        <begin position="342"/>
        <end position="399"/>
    </location>
</feature>
<accession>A0A1Y9TI88</accession>
<evidence type="ECO:0000259" key="2">
    <source>
        <dbReference type="Pfam" id="PF13556"/>
    </source>
</evidence>
<keyword evidence="5" id="KW-1185">Reference proteome</keyword>
<sequence>MDTKKFDRVFDSLEDFVDTVSETLNCPVTLEDANHQLLAYSSHDDTTDAARISTIIGRRVPEKVVNRFWKEGVIPTLNQSDEPLDIEDISDIGLRNRVAVSIRKNQEVLGYIWVIEVDTKLTTKDKQLLKLAASKAKNLLLQLNMQKKRREKNHQELLWQIITGDTNTHEATAKLLEKAGITAKSLSIMIFHFNEISDSLYRNILYIIKTTSKVTMLIHTIDDNRIICLVNPNHEHSKQADLIYFMETLQVQMKERFNIDTMHIGSGYLYEDYAKLTDSFQEAQKVVELKHRNGAMIKNAYFYHELGVFRHLDLLLQQERNLPINPAITKIQLYDKQHASSLYETLEVVLDKDANMNEAAKELHIHVNTLSYRLKRIQEITNIQLKDPIQRIGLYLDMKLYRLSQGPRK</sequence>
<protein>
    <submittedName>
        <fullName evidence="4">Purine catabolism regulatory protein</fullName>
    </submittedName>
</protein>
<dbReference type="EMBL" id="CP020814">
    <property type="protein sequence ID" value="ARK28715.1"/>
    <property type="molecule type" value="Genomic_DNA"/>
</dbReference>
<dbReference type="InterPro" id="IPR029016">
    <property type="entry name" value="GAF-like_dom_sf"/>
</dbReference>
<evidence type="ECO:0000256" key="1">
    <source>
        <dbReference type="ARBA" id="ARBA00006754"/>
    </source>
</evidence>
<feature type="domain" description="CdaR GGDEF-like" evidence="3">
    <location>
        <begin position="185"/>
        <end position="288"/>
    </location>
</feature>
<dbReference type="Pfam" id="PF17853">
    <property type="entry name" value="GGDEF_2"/>
    <property type="match status" value="1"/>
</dbReference>
<dbReference type="PANTHER" id="PTHR33744">
    <property type="entry name" value="CARBOHYDRATE DIACID REGULATOR"/>
    <property type="match status" value="1"/>
</dbReference>
<dbReference type="InterPro" id="IPR041522">
    <property type="entry name" value="CdaR_GGDEF"/>
</dbReference>
<organism evidence="4 5">
    <name type="scientific">Halalkalibacter krulwichiae</name>
    <dbReference type="NCBI Taxonomy" id="199441"/>
    <lineage>
        <taxon>Bacteria</taxon>
        <taxon>Bacillati</taxon>
        <taxon>Bacillota</taxon>
        <taxon>Bacilli</taxon>
        <taxon>Bacillales</taxon>
        <taxon>Bacillaceae</taxon>
        <taxon>Halalkalibacter</taxon>
    </lineage>
</organism>
<dbReference type="AlphaFoldDB" id="A0A1Y9TI88"/>
<dbReference type="Gene3D" id="1.10.10.2840">
    <property type="entry name" value="PucR C-terminal helix-turn-helix domain"/>
    <property type="match status" value="1"/>
</dbReference>
<name>A0A1Y9TI88_9BACI</name>
<evidence type="ECO:0000313" key="4">
    <source>
        <dbReference type="EMBL" id="ARK28715.1"/>
    </source>
</evidence>
<gene>
    <name evidence="4" type="primary">pucR_1</name>
    <name evidence="4" type="ORF">BkAM31D_01995</name>
</gene>
<reference evidence="4 5" key="1">
    <citation type="submission" date="2017-04" db="EMBL/GenBank/DDBJ databases">
        <title>Bacillus krulwichiae AM31D Genome sequencing and assembly.</title>
        <authorList>
            <person name="Krulwich T.A."/>
            <person name="Anastor L."/>
            <person name="Ehrlich R."/>
            <person name="Ehrlich G.D."/>
            <person name="Janto B."/>
        </authorList>
    </citation>
    <scope>NUCLEOTIDE SEQUENCE [LARGE SCALE GENOMIC DNA]</scope>
    <source>
        <strain evidence="4 5">AM31D</strain>
    </source>
</reference>
<dbReference type="KEGG" id="bkw:BkAM31D_01995"/>
<dbReference type="Pfam" id="PF13556">
    <property type="entry name" value="HTH_30"/>
    <property type="match status" value="1"/>
</dbReference>
<dbReference type="STRING" id="199441.BkAM31D_01995"/>
<dbReference type="Gene3D" id="3.30.450.40">
    <property type="match status" value="1"/>
</dbReference>
<dbReference type="RefSeq" id="WP_066158492.1">
    <property type="nucleotide sequence ID" value="NZ_CP020814.1"/>
</dbReference>
<evidence type="ECO:0000313" key="5">
    <source>
        <dbReference type="Proteomes" id="UP000193006"/>
    </source>
</evidence>
<dbReference type="PANTHER" id="PTHR33744:SF1">
    <property type="entry name" value="DNA-BINDING TRANSCRIPTIONAL ACTIVATOR ADER"/>
    <property type="match status" value="1"/>
</dbReference>
<evidence type="ECO:0000259" key="3">
    <source>
        <dbReference type="Pfam" id="PF17853"/>
    </source>
</evidence>
<dbReference type="Proteomes" id="UP000193006">
    <property type="component" value="Chromosome"/>
</dbReference>
<dbReference type="InterPro" id="IPR025736">
    <property type="entry name" value="PucR_C-HTH_dom"/>
</dbReference>
<dbReference type="InterPro" id="IPR051448">
    <property type="entry name" value="CdaR-like_regulators"/>
</dbReference>
<proteinExistence type="inferred from homology"/>